<dbReference type="Proteomes" id="UP000005839">
    <property type="component" value="Unassembled WGS sequence"/>
</dbReference>
<name>A9D8P8_9GAMM</name>
<comment type="caution">
    <text evidence="2">The sequence shown here is derived from an EMBL/GenBank/DDBJ whole genome shotgun (WGS) entry which is preliminary data.</text>
</comment>
<dbReference type="EMBL" id="ABIC01000033">
    <property type="protein sequence ID" value="EDP99714.1"/>
    <property type="molecule type" value="Genomic_DNA"/>
</dbReference>
<dbReference type="EMBL" id="ABIC01000015">
    <property type="protein sequence ID" value="EDQ00844.1"/>
    <property type="molecule type" value="Genomic_DNA"/>
</dbReference>
<evidence type="ECO:0000313" key="3">
    <source>
        <dbReference type="EMBL" id="EDQ00880.1"/>
    </source>
</evidence>
<protein>
    <submittedName>
        <fullName evidence="2">Uncharacterized protein</fullName>
    </submittedName>
</protein>
<evidence type="ECO:0000313" key="1">
    <source>
        <dbReference type="EMBL" id="EDP99714.1"/>
    </source>
</evidence>
<sequence length="84" mass="9571">MNFNAIPKQLTSVLNSCNITQLAKQCHFMQRMRNISPMQLVLAILNTLGTRTNINLADIHKNLCSQHDIGINYKPLHNKLKNQS</sequence>
<evidence type="ECO:0000313" key="4">
    <source>
        <dbReference type="Proteomes" id="UP000005839"/>
    </source>
</evidence>
<dbReference type="STRING" id="314608.KT99_01112"/>
<dbReference type="AlphaFoldDB" id="A9D8P8"/>
<accession>A9D8P8</accession>
<dbReference type="RefSeq" id="WP_005499203.1">
    <property type="nucleotide sequence ID" value="NZ_ABIC01000015.1"/>
</dbReference>
<proteinExistence type="predicted"/>
<keyword evidence="4" id="KW-1185">Reference proteome</keyword>
<dbReference type="EMBL" id="ABIC01000015">
    <property type="protein sequence ID" value="EDQ00880.1"/>
    <property type="molecule type" value="Genomic_DNA"/>
</dbReference>
<reference evidence="2 4" key="1">
    <citation type="submission" date="2007-10" db="EMBL/GenBank/DDBJ databases">
        <authorList>
            <person name="Yayanos A."/>
            <person name="Ferriera S."/>
            <person name="Johnson J."/>
            <person name="Kravitz S."/>
            <person name="Halpern A."/>
            <person name="Remington K."/>
            <person name="Beeson K."/>
            <person name="Tran B."/>
            <person name="Rogers Y.-H."/>
            <person name="Friedman R."/>
            <person name="Venter J.C."/>
        </authorList>
    </citation>
    <scope>NUCLEOTIDE SEQUENCE [LARGE SCALE GENOMIC DNA]</scope>
    <source>
        <strain evidence="2 4">KT99</strain>
    </source>
</reference>
<evidence type="ECO:0000313" key="2">
    <source>
        <dbReference type="EMBL" id="EDQ00844.1"/>
    </source>
</evidence>
<organism evidence="2 4">
    <name type="scientific">Shewanella benthica KT99</name>
    <dbReference type="NCBI Taxonomy" id="314608"/>
    <lineage>
        <taxon>Bacteria</taxon>
        <taxon>Pseudomonadati</taxon>
        <taxon>Pseudomonadota</taxon>
        <taxon>Gammaproteobacteria</taxon>
        <taxon>Alteromonadales</taxon>
        <taxon>Shewanellaceae</taxon>
        <taxon>Shewanella</taxon>
    </lineage>
</organism>
<gene>
    <name evidence="1" type="ORF">KT99_01112</name>
    <name evidence="2" type="ORF">KT99_05107</name>
    <name evidence="3" type="ORF">KT99_05287</name>
</gene>